<dbReference type="CDD" id="cd20306">
    <property type="entry name" value="cupin_OxDC-like"/>
    <property type="match status" value="1"/>
</dbReference>
<dbReference type="Proteomes" id="UP000215509">
    <property type="component" value="Unassembled WGS sequence"/>
</dbReference>
<feature type="region of interest" description="Disordered" evidence="1">
    <location>
        <begin position="172"/>
        <end position="202"/>
    </location>
</feature>
<dbReference type="InterPro" id="IPR014710">
    <property type="entry name" value="RmlC-like_jellyroll"/>
</dbReference>
<dbReference type="Pfam" id="PF00190">
    <property type="entry name" value="Cupin_1"/>
    <property type="match status" value="1"/>
</dbReference>
<dbReference type="InterPro" id="IPR011051">
    <property type="entry name" value="RmlC_Cupin_sf"/>
</dbReference>
<feature type="compositionally biased region" description="Polar residues" evidence="1">
    <location>
        <begin position="271"/>
        <end position="282"/>
    </location>
</feature>
<dbReference type="SMART" id="SM00835">
    <property type="entry name" value="Cupin_1"/>
    <property type="match status" value="1"/>
</dbReference>
<organism evidence="3 4">
    <name type="scientific">Paenibacillus rigui</name>
    <dbReference type="NCBI Taxonomy" id="554312"/>
    <lineage>
        <taxon>Bacteria</taxon>
        <taxon>Bacillati</taxon>
        <taxon>Bacillota</taxon>
        <taxon>Bacilli</taxon>
        <taxon>Bacillales</taxon>
        <taxon>Paenibacillaceae</taxon>
        <taxon>Paenibacillus</taxon>
    </lineage>
</organism>
<gene>
    <name evidence="3" type="ORF">CF651_04525</name>
</gene>
<evidence type="ECO:0000313" key="3">
    <source>
        <dbReference type="EMBL" id="OXM87593.1"/>
    </source>
</evidence>
<dbReference type="RefSeq" id="WP_094013668.1">
    <property type="nucleotide sequence ID" value="NZ_NMQW01000004.1"/>
</dbReference>
<feature type="domain" description="Cupin type-1" evidence="2">
    <location>
        <begin position="21"/>
        <end position="158"/>
    </location>
</feature>
<feature type="compositionally biased region" description="Low complexity" evidence="1">
    <location>
        <begin position="230"/>
        <end position="241"/>
    </location>
</feature>
<evidence type="ECO:0000259" key="2">
    <source>
        <dbReference type="SMART" id="SM00835"/>
    </source>
</evidence>
<keyword evidence="4" id="KW-1185">Reference proteome</keyword>
<sequence length="282" mass="31640">MISYMDYTSPNTQFFYDLSNNTLFRKDAKNYINALSIKQLNTLGNNSLLDIFLSAGNVVEPHYHQNAAELVYCITGAAVVSLINPFTNELLHYPISPGQVANVPQGWWHYEVATVDSTHLLAIFDAPIPEVILGSDILRLTPPQVLAHTYCLNEAKIKDALAPLQKTTFIGPPSDCKSDMVQGAAASKPYPNPSYSNLQPNQQFHLQPNQQPVQQLNLQPNLQPNPQPNQQPNQSYPNRQPVQAYPNPQPNRVYANQPVNNRHVQAPNPYRQPSSYPQHLRP</sequence>
<name>A0A229UWA2_9BACL</name>
<dbReference type="Gene3D" id="2.60.120.10">
    <property type="entry name" value="Jelly Rolls"/>
    <property type="match status" value="1"/>
</dbReference>
<dbReference type="OrthoDB" id="2739624at2"/>
<comment type="caution">
    <text evidence="3">The sequence shown here is derived from an EMBL/GenBank/DDBJ whole genome shotgun (WGS) entry which is preliminary data.</text>
</comment>
<dbReference type="EMBL" id="NMQW01000004">
    <property type="protein sequence ID" value="OXM87593.1"/>
    <property type="molecule type" value="Genomic_DNA"/>
</dbReference>
<accession>A0A229UWA2</accession>
<protein>
    <recommendedName>
        <fullName evidence="2">Cupin type-1 domain-containing protein</fullName>
    </recommendedName>
</protein>
<proteinExistence type="predicted"/>
<feature type="region of interest" description="Disordered" evidence="1">
    <location>
        <begin position="217"/>
        <end position="282"/>
    </location>
</feature>
<dbReference type="AlphaFoldDB" id="A0A229UWA2"/>
<dbReference type="InterPro" id="IPR006045">
    <property type="entry name" value="Cupin_1"/>
</dbReference>
<dbReference type="SUPFAM" id="SSF51182">
    <property type="entry name" value="RmlC-like cupins"/>
    <property type="match status" value="1"/>
</dbReference>
<evidence type="ECO:0000313" key="4">
    <source>
        <dbReference type="Proteomes" id="UP000215509"/>
    </source>
</evidence>
<evidence type="ECO:0000256" key="1">
    <source>
        <dbReference type="SAM" id="MobiDB-lite"/>
    </source>
</evidence>
<reference evidence="3 4" key="1">
    <citation type="submission" date="2017-07" db="EMBL/GenBank/DDBJ databases">
        <title>Genome sequencing and assembly of Paenibacillus rigui.</title>
        <authorList>
            <person name="Mayilraj S."/>
        </authorList>
    </citation>
    <scope>NUCLEOTIDE SEQUENCE [LARGE SCALE GENOMIC DNA]</scope>
    <source>
        <strain evidence="3 4">JCM 16352</strain>
    </source>
</reference>